<accession>A0A448XRU8</accession>
<dbReference type="InterPro" id="IPR013088">
    <property type="entry name" value="Znf_NHR/GATA"/>
</dbReference>
<keyword evidence="6" id="KW-0804">Transcription</keyword>
<dbReference type="Gene3D" id="3.30.50.10">
    <property type="entry name" value="Erythroid Transcription Factor GATA-1, subunit A"/>
    <property type="match status" value="1"/>
</dbReference>
<feature type="compositionally biased region" description="Basic residues" evidence="9">
    <location>
        <begin position="1"/>
        <end position="15"/>
    </location>
</feature>
<dbReference type="PANTHER" id="PTHR24085:SF4">
    <property type="entry name" value="NUCLEAR HORMONE RECEPTOR HR38-RELATED"/>
    <property type="match status" value="1"/>
</dbReference>
<dbReference type="GO" id="GO:0035259">
    <property type="term" value="F:nuclear glucocorticoid receptor binding"/>
    <property type="evidence" value="ECO:0007669"/>
    <property type="project" value="TreeGrafter"/>
</dbReference>
<dbReference type="Pfam" id="PF00105">
    <property type="entry name" value="zf-C4"/>
    <property type="match status" value="1"/>
</dbReference>
<evidence type="ECO:0000256" key="1">
    <source>
        <dbReference type="ARBA" id="ARBA00022723"/>
    </source>
</evidence>
<keyword evidence="8" id="KW-0539">Nucleus</keyword>
<evidence type="ECO:0000313" key="11">
    <source>
        <dbReference type="EMBL" id="VEL43347.1"/>
    </source>
</evidence>
<feature type="domain" description="Nuclear receptor" evidence="10">
    <location>
        <begin position="120"/>
        <end position="148"/>
    </location>
</feature>
<comment type="caution">
    <text evidence="11">The sequence shown here is derived from an EMBL/GenBank/DDBJ whole genome shotgun (WGS) entry which is preliminary data.</text>
</comment>
<evidence type="ECO:0000256" key="3">
    <source>
        <dbReference type="ARBA" id="ARBA00022833"/>
    </source>
</evidence>
<dbReference type="GO" id="GO:0071376">
    <property type="term" value="P:cellular response to corticotropin-releasing hormone stimulus"/>
    <property type="evidence" value="ECO:0007669"/>
    <property type="project" value="TreeGrafter"/>
</dbReference>
<sequence length="167" mass="18064">SHHQAQPHPHQHHYQHQHEHQHQHQHPHHFQPQQHQHPIMPGRDQQYAQPSPCLAFGPAELPRVAPLSSTSPGLGYSTRLVDFAPAAAGTTPPDAGTADGVVHGLGSSAPATPAPQLELAQLCLVCGDTAACQHYGVRTCEGCKGFFKVRLGRLSPPCMSPFMSRLS</sequence>
<dbReference type="GO" id="GO:0000981">
    <property type="term" value="F:DNA-binding transcription factor activity, RNA polymerase II-specific"/>
    <property type="evidence" value="ECO:0007669"/>
    <property type="project" value="TreeGrafter"/>
</dbReference>
<evidence type="ECO:0000256" key="6">
    <source>
        <dbReference type="ARBA" id="ARBA00023163"/>
    </source>
</evidence>
<keyword evidence="3" id="KW-0862">Zinc</keyword>
<dbReference type="SMART" id="SM00399">
    <property type="entry name" value="ZnF_C4"/>
    <property type="match status" value="1"/>
</dbReference>
<dbReference type="GO" id="GO:0005667">
    <property type="term" value="C:transcription regulator complex"/>
    <property type="evidence" value="ECO:0007669"/>
    <property type="project" value="TreeGrafter"/>
</dbReference>
<keyword evidence="7" id="KW-0675">Receptor</keyword>
<reference evidence="11" key="1">
    <citation type="submission" date="2018-11" db="EMBL/GenBank/DDBJ databases">
        <authorList>
            <consortium name="Pathogen Informatics"/>
        </authorList>
    </citation>
    <scope>NUCLEOTIDE SEQUENCE</scope>
</reference>
<proteinExistence type="predicted"/>
<keyword evidence="4" id="KW-0805">Transcription regulation</keyword>
<dbReference type="GO" id="GO:0008270">
    <property type="term" value="F:zinc ion binding"/>
    <property type="evidence" value="ECO:0007669"/>
    <property type="project" value="UniProtKB-KW"/>
</dbReference>
<dbReference type="InterPro" id="IPR001628">
    <property type="entry name" value="Znf_hrmn_rcpt"/>
</dbReference>
<evidence type="ECO:0000256" key="8">
    <source>
        <dbReference type="ARBA" id="ARBA00023242"/>
    </source>
</evidence>
<name>A0A448XRU8_9PLAT</name>
<dbReference type="Proteomes" id="UP000784294">
    <property type="component" value="Unassembled WGS sequence"/>
</dbReference>
<evidence type="ECO:0000259" key="10">
    <source>
        <dbReference type="PROSITE" id="PS51030"/>
    </source>
</evidence>
<feature type="region of interest" description="Disordered" evidence="9">
    <location>
        <begin position="1"/>
        <end position="53"/>
    </location>
</feature>
<keyword evidence="1" id="KW-0479">Metal-binding</keyword>
<dbReference type="AlphaFoldDB" id="A0A448XRU8"/>
<gene>
    <name evidence="11" type="ORF">PXEA_LOCUS36787</name>
</gene>
<evidence type="ECO:0000313" key="12">
    <source>
        <dbReference type="Proteomes" id="UP000784294"/>
    </source>
</evidence>
<dbReference type="GO" id="GO:0000978">
    <property type="term" value="F:RNA polymerase II cis-regulatory region sequence-specific DNA binding"/>
    <property type="evidence" value="ECO:0007669"/>
    <property type="project" value="TreeGrafter"/>
</dbReference>
<keyword evidence="12" id="KW-1185">Reference proteome</keyword>
<dbReference type="GO" id="GO:0005634">
    <property type="term" value="C:nucleus"/>
    <property type="evidence" value="ECO:0007669"/>
    <property type="project" value="TreeGrafter"/>
</dbReference>
<dbReference type="PANTHER" id="PTHR24085">
    <property type="entry name" value="NUCLEAR HORMONE RECEPTOR"/>
    <property type="match status" value="1"/>
</dbReference>
<keyword evidence="2" id="KW-0863">Zinc-finger</keyword>
<evidence type="ECO:0000256" key="2">
    <source>
        <dbReference type="ARBA" id="ARBA00022771"/>
    </source>
</evidence>
<dbReference type="PRINTS" id="PR00047">
    <property type="entry name" value="STROIDFINGER"/>
</dbReference>
<feature type="non-terminal residue" evidence="11">
    <location>
        <position position="1"/>
    </location>
</feature>
<organism evidence="11 12">
    <name type="scientific">Protopolystoma xenopodis</name>
    <dbReference type="NCBI Taxonomy" id="117903"/>
    <lineage>
        <taxon>Eukaryota</taxon>
        <taxon>Metazoa</taxon>
        <taxon>Spiralia</taxon>
        <taxon>Lophotrochozoa</taxon>
        <taxon>Platyhelminthes</taxon>
        <taxon>Monogenea</taxon>
        <taxon>Polyopisthocotylea</taxon>
        <taxon>Polystomatidea</taxon>
        <taxon>Polystomatidae</taxon>
        <taxon>Protopolystoma</taxon>
    </lineage>
</organism>
<keyword evidence="5" id="KW-0238">DNA-binding</keyword>
<dbReference type="OrthoDB" id="5771769at2759"/>
<protein>
    <recommendedName>
        <fullName evidence="10">Nuclear receptor domain-containing protein</fullName>
    </recommendedName>
</protein>
<dbReference type="EMBL" id="CAAALY010280628">
    <property type="protein sequence ID" value="VEL43347.1"/>
    <property type="molecule type" value="Genomic_DNA"/>
</dbReference>
<evidence type="ECO:0000256" key="9">
    <source>
        <dbReference type="SAM" id="MobiDB-lite"/>
    </source>
</evidence>
<evidence type="ECO:0000256" key="4">
    <source>
        <dbReference type="ARBA" id="ARBA00023015"/>
    </source>
</evidence>
<evidence type="ECO:0000256" key="7">
    <source>
        <dbReference type="ARBA" id="ARBA00023170"/>
    </source>
</evidence>
<evidence type="ECO:0000256" key="5">
    <source>
        <dbReference type="ARBA" id="ARBA00023125"/>
    </source>
</evidence>
<dbReference type="PROSITE" id="PS51030">
    <property type="entry name" value="NUCLEAR_REC_DBD_2"/>
    <property type="match status" value="1"/>
</dbReference>
<dbReference type="SUPFAM" id="SSF57716">
    <property type="entry name" value="Glucocorticoid receptor-like (DNA-binding domain)"/>
    <property type="match status" value="1"/>
</dbReference>